<dbReference type="SMART" id="SM00448">
    <property type="entry name" value="REC"/>
    <property type="match status" value="1"/>
</dbReference>
<dbReference type="SMART" id="SM00421">
    <property type="entry name" value="HTH_LUXR"/>
    <property type="match status" value="1"/>
</dbReference>
<evidence type="ECO:0000313" key="6">
    <source>
        <dbReference type="EMBL" id="MVM35653.1"/>
    </source>
</evidence>
<protein>
    <submittedName>
        <fullName evidence="6">Response regulator</fullName>
    </submittedName>
</protein>
<dbReference type="CDD" id="cd06170">
    <property type="entry name" value="LuxR_C_like"/>
    <property type="match status" value="1"/>
</dbReference>
<dbReference type="InterPro" id="IPR011006">
    <property type="entry name" value="CheY-like_superfamily"/>
</dbReference>
<dbReference type="CDD" id="cd17535">
    <property type="entry name" value="REC_NarL-like"/>
    <property type="match status" value="1"/>
</dbReference>
<feature type="modified residue" description="4-aspartylphosphate" evidence="3">
    <location>
        <position position="73"/>
    </location>
</feature>
<proteinExistence type="predicted"/>
<dbReference type="Pfam" id="PF00072">
    <property type="entry name" value="Response_reg"/>
    <property type="match status" value="1"/>
</dbReference>
<dbReference type="InterPro" id="IPR058245">
    <property type="entry name" value="NreC/VraR/RcsB-like_REC"/>
</dbReference>
<dbReference type="AlphaFoldDB" id="A0A7K1SPP4"/>
<keyword evidence="7" id="KW-1185">Reference proteome</keyword>
<evidence type="ECO:0000256" key="1">
    <source>
        <dbReference type="ARBA" id="ARBA00022553"/>
    </source>
</evidence>
<keyword evidence="1 3" id="KW-0597">Phosphoprotein</keyword>
<dbReference type="EMBL" id="WPIN01000025">
    <property type="protein sequence ID" value="MVM35653.1"/>
    <property type="molecule type" value="Genomic_DNA"/>
</dbReference>
<dbReference type="InterPro" id="IPR036388">
    <property type="entry name" value="WH-like_DNA-bd_sf"/>
</dbReference>
<dbReference type="PROSITE" id="PS50043">
    <property type="entry name" value="HTH_LUXR_2"/>
    <property type="match status" value="1"/>
</dbReference>
<reference evidence="6 7" key="1">
    <citation type="submission" date="2019-12" db="EMBL/GenBank/DDBJ databases">
        <title>Spirosoma sp. HMF4905 genome sequencing and assembly.</title>
        <authorList>
            <person name="Kang H."/>
            <person name="Cha I."/>
            <person name="Kim H."/>
            <person name="Joh K."/>
        </authorList>
    </citation>
    <scope>NUCLEOTIDE SEQUENCE [LARGE SCALE GENOMIC DNA]</scope>
    <source>
        <strain evidence="6 7">HMF4905</strain>
    </source>
</reference>
<dbReference type="PANTHER" id="PTHR43214:SF17">
    <property type="entry name" value="TRANSCRIPTIONAL REGULATORY PROTEIN RCSB"/>
    <property type="match status" value="1"/>
</dbReference>
<name>A0A7K1SPP4_9BACT</name>
<dbReference type="GO" id="GO:0000160">
    <property type="term" value="P:phosphorelay signal transduction system"/>
    <property type="evidence" value="ECO:0007669"/>
    <property type="project" value="InterPro"/>
</dbReference>
<dbReference type="InterPro" id="IPR000792">
    <property type="entry name" value="Tscrpt_reg_LuxR_C"/>
</dbReference>
<evidence type="ECO:0000259" key="5">
    <source>
        <dbReference type="PROSITE" id="PS50110"/>
    </source>
</evidence>
<comment type="caution">
    <text evidence="6">The sequence shown here is derived from an EMBL/GenBank/DDBJ whole genome shotgun (WGS) entry which is preliminary data.</text>
</comment>
<dbReference type="PROSITE" id="PS50110">
    <property type="entry name" value="RESPONSE_REGULATORY"/>
    <property type="match status" value="1"/>
</dbReference>
<evidence type="ECO:0000256" key="2">
    <source>
        <dbReference type="ARBA" id="ARBA00023125"/>
    </source>
</evidence>
<dbReference type="GO" id="GO:0006355">
    <property type="term" value="P:regulation of DNA-templated transcription"/>
    <property type="evidence" value="ECO:0007669"/>
    <property type="project" value="InterPro"/>
</dbReference>
<dbReference type="Gene3D" id="1.10.10.10">
    <property type="entry name" value="Winged helix-like DNA-binding domain superfamily/Winged helix DNA-binding domain"/>
    <property type="match status" value="1"/>
</dbReference>
<dbReference type="Gene3D" id="3.40.50.2300">
    <property type="match status" value="1"/>
</dbReference>
<organism evidence="6 7">
    <name type="scientific">Spirosoma arboris</name>
    <dbReference type="NCBI Taxonomy" id="2682092"/>
    <lineage>
        <taxon>Bacteria</taxon>
        <taxon>Pseudomonadati</taxon>
        <taxon>Bacteroidota</taxon>
        <taxon>Cytophagia</taxon>
        <taxon>Cytophagales</taxon>
        <taxon>Cytophagaceae</taxon>
        <taxon>Spirosoma</taxon>
    </lineage>
</organism>
<dbReference type="Proteomes" id="UP000436006">
    <property type="component" value="Unassembled WGS sequence"/>
</dbReference>
<evidence type="ECO:0000256" key="3">
    <source>
        <dbReference type="PROSITE-ProRule" id="PRU00169"/>
    </source>
</evidence>
<dbReference type="InterPro" id="IPR039420">
    <property type="entry name" value="WalR-like"/>
</dbReference>
<keyword evidence="2" id="KW-0238">DNA-binding</keyword>
<dbReference type="Pfam" id="PF00196">
    <property type="entry name" value="GerE"/>
    <property type="match status" value="1"/>
</dbReference>
<dbReference type="SUPFAM" id="SSF52172">
    <property type="entry name" value="CheY-like"/>
    <property type="match status" value="1"/>
</dbReference>
<dbReference type="InterPro" id="IPR001789">
    <property type="entry name" value="Sig_transdc_resp-reg_receiver"/>
</dbReference>
<dbReference type="SUPFAM" id="SSF46894">
    <property type="entry name" value="C-terminal effector domain of the bipartite response regulators"/>
    <property type="match status" value="1"/>
</dbReference>
<dbReference type="PRINTS" id="PR00038">
    <property type="entry name" value="HTHLUXR"/>
</dbReference>
<feature type="domain" description="HTH luxR-type" evidence="4">
    <location>
        <begin position="160"/>
        <end position="225"/>
    </location>
</feature>
<sequence length="232" mass="26477">MWPVCLYLIHCCTTRWITYMQIAIVDDHKLLTDAIALALKGTFEESQLVVYNNPLTFLEAIRPDRFPDIVVTDLLMPHMNGMELIQAVRKTAHNRIKIIVLTSVSDAQSIRQALRSGASAYISKDASLTELPEAIQEVMNGQEFISPILQKSLIKSMFTEEQHVFYLSPREKEVLKKICTGMTVKEIAYDMELSAHTVQTYQKKIMKKFKVNRTADLIVFALQHGLYTLPSK</sequence>
<accession>A0A7K1SPP4</accession>
<dbReference type="InterPro" id="IPR016032">
    <property type="entry name" value="Sig_transdc_resp-reg_C-effctor"/>
</dbReference>
<feature type="domain" description="Response regulatory" evidence="5">
    <location>
        <begin position="21"/>
        <end position="139"/>
    </location>
</feature>
<dbReference type="GO" id="GO:0003677">
    <property type="term" value="F:DNA binding"/>
    <property type="evidence" value="ECO:0007669"/>
    <property type="project" value="UniProtKB-KW"/>
</dbReference>
<evidence type="ECO:0000259" key="4">
    <source>
        <dbReference type="PROSITE" id="PS50043"/>
    </source>
</evidence>
<gene>
    <name evidence="6" type="ORF">GO755_36900</name>
</gene>
<dbReference type="PANTHER" id="PTHR43214">
    <property type="entry name" value="TWO-COMPONENT RESPONSE REGULATOR"/>
    <property type="match status" value="1"/>
</dbReference>
<evidence type="ECO:0000313" key="7">
    <source>
        <dbReference type="Proteomes" id="UP000436006"/>
    </source>
</evidence>